<keyword evidence="3" id="KW-1185">Reference proteome</keyword>
<reference evidence="2" key="1">
    <citation type="journal article" date="2022" name="bioRxiv">
        <title>Sequencing and chromosome-scale assembly of the giantPleurodeles waltlgenome.</title>
        <authorList>
            <person name="Brown T."/>
            <person name="Elewa A."/>
            <person name="Iarovenko S."/>
            <person name="Subramanian E."/>
            <person name="Araus A.J."/>
            <person name="Petzold A."/>
            <person name="Susuki M."/>
            <person name="Suzuki K.-i.T."/>
            <person name="Hayashi T."/>
            <person name="Toyoda A."/>
            <person name="Oliveira C."/>
            <person name="Osipova E."/>
            <person name="Leigh N.D."/>
            <person name="Simon A."/>
            <person name="Yun M.H."/>
        </authorList>
    </citation>
    <scope>NUCLEOTIDE SEQUENCE</scope>
    <source>
        <strain evidence="2">20211129_DDA</strain>
        <tissue evidence="2">Liver</tissue>
    </source>
</reference>
<evidence type="ECO:0000313" key="2">
    <source>
        <dbReference type="EMBL" id="KAJ1201143.1"/>
    </source>
</evidence>
<protein>
    <submittedName>
        <fullName evidence="2">Uncharacterized protein</fullName>
    </submittedName>
</protein>
<evidence type="ECO:0000256" key="1">
    <source>
        <dbReference type="SAM" id="MobiDB-lite"/>
    </source>
</evidence>
<gene>
    <name evidence="2" type="ORF">NDU88_004958</name>
</gene>
<sequence>MEHNFTHGLAEVKTQFSRLNDNVSDLTLLIRQLVTELVAERQSIRCRERQLVQRFDRMAASIVRLAVNTTGLSRRTVSLQVGLGDFAGDVARGLGSISHAVDMLEAKQVARGMAETPQYSEEGSTISSASATDTRVLRSGSARQGSADPPGTSHAGRTRRRC</sequence>
<accession>A0AAV7VLE8</accession>
<feature type="region of interest" description="Disordered" evidence="1">
    <location>
        <begin position="114"/>
        <end position="162"/>
    </location>
</feature>
<dbReference type="AlphaFoldDB" id="A0AAV7VLE8"/>
<feature type="compositionally biased region" description="Polar residues" evidence="1">
    <location>
        <begin position="117"/>
        <end position="133"/>
    </location>
</feature>
<dbReference type="EMBL" id="JANPWB010000003">
    <property type="protein sequence ID" value="KAJ1201143.1"/>
    <property type="molecule type" value="Genomic_DNA"/>
</dbReference>
<proteinExistence type="predicted"/>
<dbReference type="Proteomes" id="UP001066276">
    <property type="component" value="Chromosome 2_1"/>
</dbReference>
<evidence type="ECO:0000313" key="3">
    <source>
        <dbReference type="Proteomes" id="UP001066276"/>
    </source>
</evidence>
<comment type="caution">
    <text evidence="2">The sequence shown here is derived from an EMBL/GenBank/DDBJ whole genome shotgun (WGS) entry which is preliminary data.</text>
</comment>
<name>A0AAV7VLE8_PLEWA</name>
<organism evidence="2 3">
    <name type="scientific">Pleurodeles waltl</name>
    <name type="common">Iberian ribbed newt</name>
    <dbReference type="NCBI Taxonomy" id="8319"/>
    <lineage>
        <taxon>Eukaryota</taxon>
        <taxon>Metazoa</taxon>
        <taxon>Chordata</taxon>
        <taxon>Craniata</taxon>
        <taxon>Vertebrata</taxon>
        <taxon>Euteleostomi</taxon>
        <taxon>Amphibia</taxon>
        <taxon>Batrachia</taxon>
        <taxon>Caudata</taxon>
        <taxon>Salamandroidea</taxon>
        <taxon>Salamandridae</taxon>
        <taxon>Pleurodelinae</taxon>
        <taxon>Pleurodeles</taxon>
    </lineage>
</organism>